<proteinExistence type="predicted"/>
<reference evidence="5" key="1">
    <citation type="submission" date="2013-02" db="EMBL/GenBank/DDBJ databases">
        <authorList>
            <consortium name="The Broad Institute Genome Sequencing Platform"/>
            <person name="Cuomo C."/>
            <person name="Becnel J."/>
            <person name="Sanscrainte N."/>
            <person name="Walker B."/>
            <person name="Young S.K."/>
            <person name="Zeng Q."/>
            <person name="Gargeya S."/>
            <person name="Fitzgerald M."/>
            <person name="Haas B."/>
            <person name="Abouelleil A."/>
            <person name="Alvarado L."/>
            <person name="Arachchi H.M."/>
            <person name="Berlin A.M."/>
            <person name="Chapman S.B."/>
            <person name="Dewar J."/>
            <person name="Goldberg J."/>
            <person name="Griggs A."/>
            <person name="Gujja S."/>
            <person name="Hansen M."/>
            <person name="Howarth C."/>
            <person name="Imamovic A."/>
            <person name="Larimer J."/>
            <person name="McCowan C."/>
            <person name="Murphy C."/>
            <person name="Neiman D."/>
            <person name="Pearson M."/>
            <person name="Priest M."/>
            <person name="Roberts A."/>
            <person name="Saif S."/>
            <person name="Shea T."/>
            <person name="Sisk P."/>
            <person name="Sykes S."/>
            <person name="Wortman J."/>
            <person name="Nusbaum C."/>
            <person name="Birren B."/>
        </authorList>
    </citation>
    <scope>NUCLEOTIDE SEQUENCE [LARGE SCALE GENOMIC DNA]</scope>
    <source>
        <strain evidence="5">PRA339</strain>
    </source>
</reference>
<protein>
    <submittedName>
        <fullName evidence="4">Uncharacterized protein</fullName>
    </submittedName>
</protein>
<dbReference type="HOGENOM" id="CLU_847224_0_0_1"/>
<dbReference type="EMBL" id="KK365144">
    <property type="protein sequence ID" value="KCZ81358.1"/>
    <property type="molecule type" value="Genomic_DNA"/>
</dbReference>
<organism evidence="4 5">
    <name type="scientific">Anncaliia algerae PRA339</name>
    <dbReference type="NCBI Taxonomy" id="1288291"/>
    <lineage>
        <taxon>Eukaryota</taxon>
        <taxon>Fungi</taxon>
        <taxon>Fungi incertae sedis</taxon>
        <taxon>Microsporidia</taxon>
        <taxon>Tubulinosematoidea</taxon>
        <taxon>Tubulinosematidae</taxon>
        <taxon>Anncaliia</taxon>
    </lineage>
</organism>
<reference evidence="4 5" key="2">
    <citation type="submission" date="2014-03" db="EMBL/GenBank/DDBJ databases">
        <title>The Genome Sequence of Anncaliia algerae insect isolate PRA339.</title>
        <authorList>
            <consortium name="The Broad Institute Genome Sequencing Platform"/>
            <consortium name="The Broad Institute Genome Sequencing Center for Infectious Disease"/>
            <person name="Cuomo C."/>
            <person name="Becnel J."/>
            <person name="Sanscrainte N."/>
            <person name="Walker B."/>
            <person name="Young S.K."/>
            <person name="Zeng Q."/>
            <person name="Gargeya S."/>
            <person name="Fitzgerald M."/>
            <person name="Haas B."/>
            <person name="Abouelleil A."/>
            <person name="Alvarado L."/>
            <person name="Arachchi H.M."/>
            <person name="Berlin A.M."/>
            <person name="Chapman S.B."/>
            <person name="Dewar J."/>
            <person name="Goldberg J."/>
            <person name="Griggs A."/>
            <person name="Gujja S."/>
            <person name="Hansen M."/>
            <person name="Howarth C."/>
            <person name="Imamovic A."/>
            <person name="Larimer J."/>
            <person name="McCowan C."/>
            <person name="Murphy C."/>
            <person name="Neiman D."/>
            <person name="Pearson M."/>
            <person name="Priest M."/>
            <person name="Roberts A."/>
            <person name="Saif S."/>
            <person name="Shea T."/>
            <person name="Sisk P."/>
            <person name="Sykes S."/>
            <person name="Wortman J."/>
            <person name="Nusbaum C."/>
            <person name="Birren B."/>
        </authorList>
    </citation>
    <scope>NUCLEOTIDE SEQUENCE [LARGE SCALE GENOMIC DNA]</scope>
    <source>
        <strain evidence="4 5">PRA339</strain>
    </source>
</reference>
<dbReference type="GO" id="GO:0000712">
    <property type="term" value="P:resolution of meiotic recombination intermediates"/>
    <property type="evidence" value="ECO:0007669"/>
    <property type="project" value="TreeGrafter"/>
</dbReference>
<name>A0A059F242_9MICR</name>
<dbReference type="STRING" id="1288291.A0A059F242"/>
<dbReference type="GO" id="GO:0000014">
    <property type="term" value="F:single-stranded DNA endodeoxyribonuclease activity"/>
    <property type="evidence" value="ECO:0007669"/>
    <property type="project" value="TreeGrafter"/>
</dbReference>
<sequence length="328" mass="38944">MLSFEKEVIESCTNKNHLLILSEGLGIMNIIRTELLFYDYEYTLTILLNFYEDEINFLLRKVKIQNFTNILSNERNKLYKQGGIFYVTQRMFITDLLNKNIEINKISAIFIANVDKLTPMSTECFIAQVVKKTNKDCVIKSYTEQPFFLANSIILLDEVFQSLKLDTLVLFPRFHETVKNSLKPFYINEHKLTLNKEIKEIQVYLMDIIQSLTNQYNHLLRKEKRQEKEITSDIILSRNIRFNSDTLKGKQLIIDVCNIKRLIFLLFSVDFELFYEQYNFLFSEQMSAEGTWINNLSSHLLLEKTKEYIEKHRINLIEELPNKKIKQI</sequence>
<evidence type="ECO:0000256" key="3">
    <source>
        <dbReference type="ARBA" id="ARBA00023204"/>
    </source>
</evidence>
<dbReference type="OrthoDB" id="361020at2759"/>
<dbReference type="GO" id="GO:0003697">
    <property type="term" value="F:single-stranded DNA binding"/>
    <property type="evidence" value="ECO:0007669"/>
    <property type="project" value="TreeGrafter"/>
</dbReference>
<keyword evidence="5" id="KW-1185">Reference proteome</keyword>
<evidence type="ECO:0000313" key="5">
    <source>
        <dbReference type="Proteomes" id="UP000030655"/>
    </source>
</evidence>
<dbReference type="GO" id="GO:1901255">
    <property type="term" value="P:nucleotide-excision repair involved in interstrand cross-link repair"/>
    <property type="evidence" value="ECO:0007669"/>
    <property type="project" value="TreeGrafter"/>
</dbReference>
<dbReference type="GO" id="GO:0000110">
    <property type="term" value="C:nucleotide-excision repair factor 1 complex"/>
    <property type="evidence" value="ECO:0007669"/>
    <property type="project" value="TreeGrafter"/>
</dbReference>
<accession>A0A059F242</accession>
<evidence type="ECO:0000313" key="4">
    <source>
        <dbReference type="EMBL" id="KCZ81358.1"/>
    </source>
</evidence>
<keyword evidence="2" id="KW-0378">Hydrolase</keyword>
<dbReference type="Proteomes" id="UP000030655">
    <property type="component" value="Unassembled WGS sequence"/>
</dbReference>
<keyword evidence="1" id="KW-0227">DNA damage</keyword>
<gene>
    <name evidence="4" type="ORF">H312_01239</name>
</gene>
<dbReference type="GO" id="GO:0003684">
    <property type="term" value="F:damaged DNA binding"/>
    <property type="evidence" value="ECO:0007669"/>
    <property type="project" value="TreeGrafter"/>
</dbReference>
<dbReference type="PANTHER" id="PTHR10150">
    <property type="entry name" value="DNA REPAIR ENDONUCLEASE XPF"/>
    <property type="match status" value="1"/>
</dbReference>
<evidence type="ECO:0000256" key="1">
    <source>
        <dbReference type="ARBA" id="ARBA00022763"/>
    </source>
</evidence>
<dbReference type="VEuPathDB" id="MicrosporidiaDB:H312_01239"/>
<dbReference type="PANTHER" id="PTHR10150:SF0">
    <property type="entry name" value="DNA REPAIR ENDONUCLEASE XPF"/>
    <property type="match status" value="1"/>
</dbReference>
<dbReference type="AlphaFoldDB" id="A0A059F242"/>
<keyword evidence="3" id="KW-0234">DNA repair</keyword>
<dbReference type="GO" id="GO:0000724">
    <property type="term" value="P:double-strand break repair via homologous recombination"/>
    <property type="evidence" value="ECO:0007669"/>
    <property type="project" value="TreeGrafter"/>
</dbReference>
<evidence type="ECO:0000256" key="2">
    <source>
        <dbReference type="ARBA" id="ARBA00022801"/>
    </source>
</evidence>